<dbReference type="PANTHER" id="PTHR33619">
    <property type="entry name" value="POLYSACCHARIDE EXPORT PROTEIN GFCE-RELATED"/>
    <property type="match status" value="1"/>
</dbReference>
<name>A0ABY7U1I6_9SPHN</name>
<accession>A0ABY7U1I6</accession>
<feature type="signal peptide" evidence="2">
    <location>
        <begin position="1"/>
        <end position="26"/>
    </location>
</feature>
<reference evidence="5 6" key="1">
    <citation type="submission" date="2023-02" db="EMBL/GenBank/DDBJ databases">
        <title>Genome sequence of Novosphingobium humi KACC 19094.</title>
        <authorList>
            <person name="Kim S."/>
            <person name="Heo J."/>
            <person name="Kwon S.-W."/>
        </authorList>
    </citation>
    <scope>NUCLEOTIDE SEQUENCE [LARGE SCALE GENOMIC DNA]</scope>
    <source>
        <strain evidence="5 6">KACC 19094</strain>
        <plasmid evidence="5 6">unnamed1</plasmid>
    </source>
</reference>
<feature type="domain" description="Polysaccharide export protein N-terminal" evidence="3">
    <location>
        <begin position="144"/>
        <end position="217"/>
    </location>
</feature>
<evidence type="ECO:0000259" key="4">
    <source>
        <dbReference type="Pfam" id="PF10531"/>
    </source>
</evidence>
<dbReference type="Gene3D" id="3.30.1950.10">
    <property type="entry name" value="wza like domain"/>
    <property type="match status" value="1"/>
</dbReference>
<keyword evidence="5" id="KW-0614">Plasmid</keyword>
<organism evidence="5 6">
    <name type="scientific">Novosphingobium humi</name>
    <dbReference type="NCBI Taxonomy" id="2282397"/>
    <lineage>
        <taxon>Bacteria</taxon>
        <taxon>Pseudomonadati</taxon>
        <taxon>Pseudomonadota</taxon>
        <taxon>Alphaproteobacteria</taxon>
        <taxon>Sphingomonadales</taxon>
        <taxon>Sphingomonadaceae</taxon>
        <taxon>Novosphingobium</taxon>
    </lineage>
</organism>
<evidence type="ECO:0000313" key="5">
    <source>
        <dbReference type="EMBL" id="WCT79382.1"/>
    </source>
</evidence>
<sequence>MMGAMEVAGLCLCVAAGLIQPHSAAAQSGTALAGALASGAVSGASGSAAASAPAATASPSGPGYEPVQLGGSSGLSAAISPVASPADQADMRANATPPVRPAAGASGEFEIWLQRITGHPIHRFGANLLVPSAHDFMAPATTAIPPDYAINVGDVIAVAMTGSVEGSAEFTVDREGRIFLPHVGAVQLAGVHYRDLKERVAAAIGTQFRGFDATVSIRRLHGIRVYVTGFAQTPGVYTVSSLSTLLNAVLAAGGPNAGGSFRSVKLYRNGQELRDFDLYDVLRRGSREGDAVLQNEDVLFIPPVGPQVAAIGSINEEAIYEIRPGETLEQVLAMAGGPSQLADDGRGVLYRLSDRDTVGSRTLDRAALVATPAVGGDILQIVNKGALVRPVERQSVLVRLEGEVNHPGNYFVAPGTPLARVLDMAGGLTPKAFAYGTRLTRLSVREQQRENYQTALDQMETSLVSSALAAAGDKQAQVAAVHTLVQRLRQTEPDGRLVLNLPVGAQGLPGDLTLENNDHILIPARIDTVGVFGAVYRPASFSLHGEPPQTVREFIDRAGGAQRLADRGGIFVVRANGDVLSRRKGVLHAQVQPGDVIFVPVRAMPSTVLTKIRDITQMVFQMGLSAAAVAAL</sequence>
<gene>
    <name evidence="5" type="ORF">PQ457_20525</name>
</gene>
<dbReference type="Gene3D" id="3.10.560.10">
    <property type="entry name" value="Outer membrane lipoprotein wza domain like"/>
    <property type="match status" value="3"/>
</dbReference>
<dbReference type="InterPro" id="IPR019554">
    <property type="entry name" value="Soluble_ligand-bd"/>
</dbReference>
<evidence type="ECO:0000256" key="1">
    <source>
        <dbReference type="ARBA" id="ARBA00022729"/>
    </source>
</evidence>
<evidence type="ECO:0000256" key="2">
    <source>
        <dbReference type="SAM" id="SignalP"/>
    </source>
</evidence>
<keyword evidence="1 2" id="KW-0732">Signal</keyword>
<dbReference type="InterPro" id="IPR049712">
    <property type="entry name" value="Poly_export"/>
</dbReference>
<dbReference type="InterPro" id="IPR003715">
    <property type="entry name" value="Poly_export_N"/>
</dbReference>
<feature type="domain" description="Soluble ligand binding" evidence="4">
    <location>
        <begin position="398"/>
        <end position="433"/>
    </location>
</feature>
<dbReference type="Pfam" id="PF10531">
    <property type="entry name" value="SLBB"/>
    <property type="match status" value="4"/>
</dbReference>
<feature type="chain" id="PRO_5046683544" evidence="2">
    <location>
        <begin position="27"/>
        <end position="632"/>
    </location>
</feature>
<dbReference type="RefSeq" id="WP_273619659.1">
    <property type="nucleotide sequence ID" value="NZ_CP117418.1"/>
</dbReference>
<evidence type="ECO:0000259" key="3">
    <source>
        <dbReference type="Pfam" id="PF02563"/>
    </source>
</evidence>
<geneLocation type="plasmid" evidence="5 6">
    <name>unnamed1</name>
</geneLocation>
<proteinExistence type="predicted"/>
<dbReference type="Proteomes" id="UP001218231">
    <property type="component" value="Plasmid unnamed1"/>
</dbReference>
<dbReference type="EMBL" id="CP117418">
    <property type="protein sequence ID" value="WCT79382.1"/>
    <property type="molecule type" value="Genomic_DNA"/>
</dbReference>
<dbReference type="SUPFAM" id="SSF142984">
    <property type="entry name" value="Nqo1 middle domain-like"/>
    <property type="match status" value="1"/>
</dbReference>
<feature type="domain" description="Soluble ligand binding" evidence="4">
    <location>
        <begin position="529"/>
        <end position="579"/>
    </location>
</feature>
<dbReference type="PANTHER" id="PTHR33619:SF3">
    <property type="entry name" value="POLYSACCHARIDE EXPORT PROTEIN GFCE-RELATED"/>
    <property type="match status" value="1"/>
</dbReference>
<evidence type="ECO:0000313" key="6">
    <source>
        <dbReference type="Proteomes" id="UP001218231"/>
    </source>
</evidence>
<protein>
    <submittedName>
        <fullName evidence="5">SLBB domain-containing protein</fullName>
    </submittedName>
</protein>
<dbReference type="Pfam" id="PF02563">
    <property type="entry name" value="Poly_export"/>
    <property type="match status" value="1"/>
</dbReference>
<feature type="domain" description="Soluble ligand binding" evidence="4">
    <location>
        <begin position="314"/>
        <end position="352"/>
    </location>
</feature>
<keyword evidence="6" id="KW-1185">Reference proteome</keyword>
<feature type="domain" description="Soluble ligand binding" evidence="4">
    <location>
        <begin position="224"/>
        <end position="270"/>
    </location>
</feature>